<feature type="region of interest" description="Disordered" evidence="1">
    <location>
        <begin position="100"/>
        <end position="130"/>
    </location>
</feature>
<accession>A0ABN8M197</accession>
<dbReference type="Pfam" id="PF20209">
    <property type="entry name" value="DUF6570"/>
    <property type="match status" value="1"/>
</dbReference>
<name>A0ABN8M197_9CNID</name>
<sequence>MKCYRKQPEVKAKNNAYMQKYRAKTYSELDLRERGKLEIRKRNENQRNDLVIKFTMKRKISYALHWLVSHNPVYRDVQIDYECLAQLPLEGIPADLSKVRCEKGSGSEELDPDRGPLDIDDLPNNEDTAE</sequence>
<evidence type="ECO:0000259" key="2">
    <source>
        <dbReference type="Pfam" id="PF20209"/>
    </source>
</evidence>
<organism evidence="3 4">
    <name type="scientific">Porites evermanni</name>
    <dbReference type="NCBI Taxonomy" id="104178"/>
    <lineage>
        <taxon>Eukaryota</taxon>
        <taxon>Metazoa</taxon>
        <taxon>Cnidaria</taxon>
        <taxon>Anthozoa</taxon>
        <taxon>Hexacorallia</taxon>
        <taxon>Scleractinia</taxon>
        <taxon>Fungiina</taxon>
        <taxon>Poritidae</taxon>
        <taxon>Porites</taxon>
    </lineage>
</organism>
<dbReference type="Proteomes" id="UP001159427">
    <property type="component" value="Unassembled WGS sequence"/>
</dbReference>
<evidence type="ECO:0000256" key="1">
    <source>
        <dbReference type="SAM" id="MobiDB-lite"/>
    </source>
</evidence>
<feature type="compositionally biased region" description="Acidic residues" evidence="1">
    <location>
        <begin position="118"/>
        <end position="130"/>
    </location>
</feature>
<evidence type="ECO:0000313" key="3">
    <source>
        <dbReference type="EMBL" id="CAH3022037.1"/>
    </source>
</evidence>
<dbReference type="EMBL" id="CALNXI010000203">
    <property type="protein sequence ID" value="CAH3022037.1"/>
    <property type="molecule type" value="Genomic_DNA"/>
</dbReference>
<feature type="domain" description="DUF6570" evidence="2">
    <location>
        <begin position="56"/>
        <end position="85"/>
    </location>
</feature>
<proteinExistence type="predicted"/>
<keyword evidence="4" id="KW-1185">Reference proteome</keyword>
<dbReference type="InterPro" id="IPR046700">
    <property type="entry name" value="DUF6570"/>
</dbReference>
<feature type="compositionally biased region" description="Basic and acidic residues" evidence="1">
    <location>
        <begin position="100"/>
        <end position="117"/>
    </location>
</feature>
<protein>
    <recommendedName>
        <fullName evidence="2">DUF6570 domain-containing protein</fullName>
    </recommendedName>
</protein>
<reference evidence="3 4" key="1">
    <citation type="submission" date="2022-05" db="EMBL/GenBank/DDBJ databases">
        <authorList>
            <consortium name="Genoscope - CEA"/>
            <person name="William W."/>
        </authorList>
    </citation>
    <scope>NUCLEOTIDE SEQUENCE [LARGE SCALE GENOMIC DNA]</scope>
</reference>
<evidence type="ECO:0000313" key="4">
    <source>
        <dbReference type="Proteomes" id="UP001159427"/>
    </source>
</evidence>
<comment type="caution">
    <text evidence="3">The sequence shown here is derived from an EMBL/GenBank/DDBJ whole genome shotgun (WGS) entry which is preliminary data.</text>
</comment>
<gene>
    <name evidence="3" type="ORF">PEVE_00013871</name>
</gene>